<protein>
    <submittedName>
        <fullName evidence="6">DNA-binding response regulator, NarL/FixJ family, contains REC and HTH domains</fullName>
    </submittedName>
</protein>
<dbReference type="CDD" id="cd06170">
    <property type="entry name" value="LuxR_C_like"/>
    <property type="match status" value="1"/>
</dbReference>
<keyword evidence="3" id="KW-0804">Transcription</keyword>
<dbReference type="PROSITE" id="PS50043">
    <property type="entry name" value="HTH_LUXR_2"/>
    <property type="match status" value="1"/>
</dbReference>
<dbReference type="AlphaFoldDB" id="A0A1G7AEQ4"/>
<keyword evidence="7" id="KW-1185">Reference proteome</keyword>
<organism evidence="6 7">
    <name type="scientific">Limimaricola pyoseonensis</name>
    <dbReference type="NCBI Taxonomy" id="521013"/>
    <lineage>
        <taxon>Bacteria</taxon>
        <taxon>Pseudomonadati</taxon>
        <taxon>Pseudomonadota</taxon>
        <taxon>Alphaproteobacteria</taxon>
        <taxon>Rhodobacterales</taxon>
        <taxon>Paracoccaceae</taxon>
        <taxon>Limimaricola</taxon>
    </lineage>
</organism>
<dbReference type="InterPro" id="IPR036388">
    <property type="entry name" value="WH-like_DNA-bd_sf"/>
</dbReference>
<accession>A0A1G7AEQ4</accession>
<dbReference type="Gene3D" id="1.10.10.10">
    <property type="entry name" value="Winged helix-like DNA-binding domain superfamily/Winged helix DNA-binding domain"/>
    <property type="match status" value="1"/>
</dbReference>
<feature type="domain" description="HTH luxR-type" evidence="5">
    <location>
        <begin position="145"/>
        <end position="210"/>
    </location>
</feature>
<evidence type="ECO:0000256" key="1">
    <source>
        <dbReference type="ARBA" id="ARBA00023015"/>
    </source>
</evidence>
<dbReference type="PROSITE" id="PS00622">
    <property type="entry name" value="HTH_LUXR_1"/>
    <property type="match status" value="1"/>
</dbReference>
<dbReference type="InterPro" id="IPR016032">
    <property type="entry name" value="Sig_transdc_resp-reg_C-effctor"/>
</dbReference>
<proteinExistence type="predicted"/>
<evidence type="ECO:0000313" key="6">
    <source>
        <dbReference type="EMBL" id="SDE12346.1"/>
    </source>
</evidence>
<dbReference type="GO" id="GO:0006355">
    <property type="term" value="P:regulation of DNA-templated transcription"/>
    <property type="evidence" value="ECO:0007669"/>
    <property type="project" value="InterPro"/>
</dbReference>
<dbReference type="GO" id="GO:0003677">
    <property type="term" value="F:DNA binding"/>
    <property type="evidence" value="ECO:0007669"/>
    <property type="project" value="UniProtKB-KW"/>
</dbReference>
<sequence>MLDVFSAEFRSLTFLRLPDLAALRMTGPGQGSCKLAVIDERQLKGMSGLKELAAQSRADMLALAYSSAPPARDLLAGLTGSATLPRIGLFPLNVQIEVLTSVMRLLLCGEVFYPERLMREFLASQGAAPDTTAAGGPAPPVDEESQQLGRSLTPREWQVLTLLAEGKQNKIVAAELGLSEHTVKLHIHHLIGKLGVSNRTGAAIWYLAQVEAGQADPP</sequence>
<dbReference type="PANTHER" id="PTHR44688">
    <property type="entry name" value="DNA-BINDING TRANSCRIPTIONAL ACTIVATOR DEVR_DOSR"/>
    <property type="match status" value="1"/>
</dbReference>
<evidence type="ECO:0000256" key="2">
    <source>
        <dbReference type="ARBA" id="ARBA00023125"/>
    </source>
</evidence>
<dbReference type="PRINTS" id="PR00038">
    <property type="entry name" value="HTHLUXR"/>
</dbReference>
<dbReference type="PANTHER" id="PTHR44688:SF16">
    <property type="entry name" value="DNA-BINDING TRANSCRIPTIONAL ACTIVATOR DEVR_DOSR"/>
    <property type="match status" value="1"/>
</dbReference>
<dbReference type="Proteomes" id="UP000198922">
    <property type="component" value="Unassembled WGS sequence"/>
</dbReference>
<evidence type="ECO:0000256" key="3">
    <source>
        <dbReference type="ARBA" id="ARBA00023163"/>
    </source>
</evidence>
<dbReference type="EMBL" id="FNAT01000001">
    <property type="protein sequence ID" value="SDE12346.1"/>
    <property type="molecule type" value="Genomic_DNA"/>
</dbReference>
<dbReference type="InterPro" id="IPR000792">
    <property type="entry name" value="Tscrpt_reg_LuxR_C"/>
</dbReference>
<evidence type="ECO:0000313" key="7">
    <source>
        <dbReference type="Proteomes" id="UP000198922"/>
    </source>
</evidence>
<dbReference type="SUPFAM" id="SSF46894">
    <property type="entry name" value="C-terminal effector domain of the bipartite response regulators"/>
    <property type="match status" value="1"/>
</dbReference>
<dbReference type="STRING" id="521013.SAMN04488567_0895"/>
<gene>
    <name evidence="6" type="ORF">SAMN04488567_0895</name>
</gene>
<dbReference type="RefSeq" id="WP_165612520.1">
    <property type="nucleotide sequence ID" value="NZ_FNAT01000001.1"/>
</dbReference>
<dbReference type="Pfam" id="PF00196">
    <property type="entry name" value="GerE"/>
    <property type="match status" value="1"/>
</dbReference>
<keyword evidence="2 6" id="KW-0238">DNA-binding</keyword>
<reference evidence="7" key="1">
    <citation type="submission" date="2016-10" db="EMBL/GenBank/DDBJ databases">
        <authorList>
            <person name="Varghese N."/>
            <person name="Submissions S."/>
        </authorList>
    </citation>
    <scope>NUCLEOTIDE SEQUENCE [LARGE SCALE GENOMIC DNA]</scope>
    <source>
        <strain evidence="7">DSM 21424</strain>
    </source>
</reference>
<evidence type="ECO:0000256" key="4">
    <source>
        <dbReference type="SAM" id="MobiDB-lite"/>
    </source>
</evidence>
<evidence type="ECO:0000259" key="5">
    <source>
        <dbReference type="PROSITE" id="PS50043"/>
    </source>
</evidence>
<feature type="region of interest" description="Disordered" evidence="4">
    <location>
        <begin position="128"/>
        <end position="149"/>
    </location>
</feature>
<dbReference type="SMART" id="SM00421">
    <property type="entry name" value="HTH_LUXR"/>
    <property type="match status" value="1"/>
</dbReference>
<name>A0A1G7AEQ4_9RHOB</name>
<keyword evidence="1" id="KW-0805">Transcription regulation</keyword>